<evidence type="ECO:0000259" key="1">
    <source>
        <dbReference type="Pfam" id="PF21531"/>
    </source>
</evidence>
<dbReference type="InParanoid" id="C7Q2Q6"/>
<organism evidence="2 3">
    <name type="scientific">Catenulispora acidiphila (strain DSM 44928 / JCM 14897 / NBRC 102108 / NRRL B-24433 / ID139908)</name>
    <dbReference type="NCBI Taxonomy" id="479433"/>
    <lineage>
        <taxon>Bacteria</taxon>
        <taxon>Bacillati</taxon>
        <taxon>Actinomycetota</taxon>
        <taxon>Actinomycetes</taxon>
        <taxon>Catenulisporales</taxon>
        <taxon>Catenulisporaceae</taxon>
        <taxon>Catenulispora</taxon>
    </lineage>
</organism>
<evidence type="ECO:0000313" key="2">
    <source>
        <dbReference type="EMBL" id="ACU71798.1"/>
    </source>
</evidence>
<dbReference type="HOGENOM" id="CLU_2804559_0_0_11"/>
<dbReference type="InterPro" id="IPR048576">
    <property type="entry name" value="Rv2175c_wHTH"/>
</dbReference>
<dbReference type="KEGG" id="cai:Caci_2889"/>
<dbReference type="GO" id="GO:0003677">
    <property type="term" value="F:DNA binding"/>
    <property type="evidence" value="ECO:0007669"/>
    <property type="project" value="InterPro"/>
</dbReference>
<reference evidence="2 3" key="1">
    <citation type="journal article" date="2009" name="Stand. Genomic Sci.">
        <title>Complete genome sequence of Catenulispora acidiphila type strain (ID 139908).</title>
        <authorList>
            <person name="Copeland A."/>
            <person name="Lapidus A."/>
            <person name="Glavina Del Rio T."/>
            <person name="Nolan M."/>
            <person name="Lucas S."/>
            <person name="Chen F."/>
            <person name="Tice H."/>
            <person name="Cheng J.F."/>
            <person name="Bruce D."/>
            <person name="Goodwin L."/>
            <person name="Pitluck S."/>
            <person name="Mikhailova N."/>
            <person name="Pati A."/>
            <person name="Ivanova N."/>
            <person name="Mavromatis K."/>
            <person name="Chen A."/>
            <person name="Palaniappan K."/>
            <person name="Chain P."/>
            <person name="Land M."/>
            <person name="Hauser L."/>
            <person name="Chang Y.J."/>
            <person name="Jeffries C.D."/>
            <person name="Chertkov O."/>
            <person name="Brettin T."/>
            <person name="Detter J.C."/>
            <person name="Han C."/>
            <person name="Ali Z."/>
            <person name="Tindall B.J."/>
            <person name="Goker M."/>
            <person name="Bristow J."/>
            <person name="Eisen J.A."/>
            <person name="Markowitz V."/>
            <person name="Hugenholtz P."/>
            <person name="Kyrpides N.C."/>
            <person name="Klenk H.P."/>
        </authorList>
    </citation>
    <scope>NUCLEOTIDE SEQUENCE [LARGE SCALE GENOMIC DNA]</scope>
    <source>
        <strain evidence="3">DSM 44928 / JCM 14897 / NBRC 102108 / NRRL B-24433 / ID139908</strain>
    </source>
</reference>
<dbReference type="STRING" id="479433.Caci_2889"/>
<evidence type="ECO:0000313" key="3">
    <source>
        <dbReference type="Proteomes" id="UP000000851"/>
    </source>
</evidence>
<name>C7Q2Q6_CATAD</name>
<dbReference type="AlphaFoldDB" id="C7Q2Q6"/>
<keyword evidence="3" id="KW-1185">Reference proteome</keyword>
<proteinExistence type="predicted"/>
<sequence length="67" mass="7529">MSETTGQVRFLRVAAVATRIGASESKVRIMIRKKLIAAERDGERGMYLVPETECDRYLADRRARSAA</sequence>
<dbReference type="EMBL" id="CP001700">
    <property type="protein sequence ID" value="ACU71798.1"/>
    <property type="molecule type" value="Genomic_DNA"/>
</dbReference>
<dbReference type="Proteomes" id="UP000000851">
    <property type="component" value="Chromosome"/>
</dbReference>
<accession>C7Q2Q6</accession>
<dbReference type="Pfam" id="PF21531">
    <property type="entry name" value="Rv2175c_wHTH"/>
    <property type="match status" value="1"/>
</dbReference>
<dbReference type="RefSeq" id="WP_012787091.1">
    <property type="nucleotide sequence ID" value="NC_013131.1"/>
</dbReference>
<gene>
    <name evidence="2" type="ordered locus">Caci_2889</name>
</gene>
<feature type="domain" description="DNA-binding protein Rv2175c wHTH" evidence="1">
    <location>
        <begin position="7"/>
        <end position="45"/>
    </location>
</feature>
<protein>
    <recommendedName>
        <fullName evidence="1">DNA-binding protein Rv2175c wHTH domain-containing protein</fullName>
    </recommendedName>
</protein>